<evidence type="ECO:0000313" key="2">
    <source>
        <dbReference type="EMBL" id="PAV67041.1"/>
    </source>
</evidence>
<reference evidence="2 3" key="1">
    <citation type="journal article" date="2017" name="Curr. Biol.">
        <title>Genome architecture and evolution of a unichromosomal asexual nematode.</title>
        <authorList>
            <person name="Fradin H."/>
            <person name="Zegar C."/>
            <person name="Gutwein M."/>
            <person name="Lucas J."/>
            <person name="Kovtun M."/>
            <person name="Corcoran D."/>
            <person name="Baugh L.R."/>
            <person name="Kiontke K."/>
            <person name="Gunsalus K."/>
            <person name="Fitch D.H."/>
            <person name="Piano F."/>
        </authorList>
    </citation>
    <scope>NUCLEOTIDE SEQUENCE [LARGE SCALE GENOMIC DNA]</scope>
    <source>
        <strain evidence="2">PF1309</strain>
    </source>
</reference>
<dbReference type="InterPro" id="IPR036322">
    <property type="entry name" value="WD40_repeat_dom_sf"/>
</dbReference>
<dbReference type="Pfam" id="PF20770">
    <property type="entry name" value="PAN2_N"/>
    <property type="match status" value="1"/>
</dbReference>
<accession>A0A2A2JZC0</accession>
<keyword evidence="3" id="KW-1185">Reference proteome</keyword>
<evidence type="ECO:0000313" key="3">
    <source>
        <dbReference type="Proteomes" id="UP000218231"/>
    </source>
</evidence>
<dbReference type="InterPro" id="IPR012337">
    <property type="entry name" value="RNaseH-like_sf"/>
</dbReference>
<dbReference type="InterPro" id="IPR038765">
    <property type="entry name" value="Papain-like_cys_pep_sf"/>
</dbReference>
<dbReference type="InterPro" id="IPR036397">
    <property type="entry name" value="RNaseH_sf"/>
</dbReference>
<protein>
    <recommendedName>
        <fullName evidence="1">USP domain-containing protein</fullName>
    </recommendedName>
</protein>
<dbReference type="Pfam" id="PF13423">
    <property type="entry name" value="UCH_1"/>
    <property type="match status" value="1"/>
</dbReference>
<dbReference type="Gene3D" id="3.30.420.10">
    <property type="entry name" value="Ribonuclease H-like superfamily/Ribonuclease H"/>
    <property type="match status" value="1"/>
</dbReference>
<dbReference type="GO" id="GO:0003676">
    <property type="term" value="F:nucleic acid binding"/>
    <property type="evidence" value="ECO:0007669"/>
    <property type="project" value="InterPro"/>
</dbReference>
<dbReference type="InterPro" id="IPR050785">
    <property type="entry name" value="PAN2-PAN3_catalytic_subunit"/>
</dbReference>
<proteinExistence type="predicted"/>
<dbReference type="PANTHER" id="PTHR15728:SF0">
    <property type="entry name" value="PAN2-PAN3 DEADENYLATION COMPLEX CATALYTIC SUBUNIT PAN2"/>
    <property type="match status" value="1"/>
</dbReference>
<dbReference type="InterPro" id="IPR015943">
    <property type="entry name" value="WD40/YVTN_repeat-like_dom_sf"/>
</dbReference>
<dbReference type="GO" id="GO:0031251">
    <property type="term" value="C:PAN complex"/>
    <property type="evidence" value="ECO:0007669"/>
    <property type="project" value="TreeGrafter"/>
</dbReference>
<feature type="domain" description="USP" evidence="1">
    <location>
        <begin position="484"/>
        <end position="868"/>
    </location>
</feature>
<dbReference type="AlphaFoldDB" id="A0A2A2JZC0"/>
<gene>
    <name evidence="2" type="ORF">WR25_18385</name>
</gene>
<dbReference type="GO" id="GO:0000289">
    <property type="term" value="P:nuclear-transcribed mRNA poly(A) tail shortening"/>
    <property type="evidence" value="ECO:0007669"/>
    <property type="project" value="TreeGrafter"/>
</dbReference>
<dbReference type="SUPFAM" id="SSF50978">
    <property type="entry name" value="WD40 repeat-like"/>
    <property type="match status" value="1"/>
</dbReference>
<dbReference type="GO" id="GO:0004535">
    <property type="term" value="F:poly(A)-specific ribonuclease activity"/>
    <property type="evidence" value="ECO:0007669"/>
    <property type="project" value="TreeGrafter"/>
</dbReference>
<organism evidence="2 3">
    <name type="scientific">Diploscapter pachys</name>
    <dbReference type="NCBI Taxonomy" id="2018661"/>
    <lineage>
        <taxon>Eukaryota</taxon>
        <taxon>Metazoa</taxon>
        <taxon>Ecdysozoa</taxon>
        <taxon>Nematoda</taxon>
        <taxon>Chromadorea</taxon>
        <taxon>Rhabditida</taxon>
        <taxon>Rhabditina</taxon>
        <taxon>Rhabditomorpha</taxon>
        <taxon>Rhabditoidea</taxon>
        <taxon>Rhabditidae</taxon>
        <taxon>Diploscapter</taxon>
    </lineage>
</organism>
<dbReference type="Pfam" id="PF00929">
    <property type="entry name" value="RNase_T"/>
    <property type="match status" value="1"/>
</dbReference>
<comment type="caution">
    <text evidence="2">The sequence shown here is derived from an EMBL/GenBank/DDBJ whole genome shotgun (WGS) entry which is preliminary data.</text>
</comment>
<evidence type="ECO:0000259" key="1">
    <source>
        <dbReference type="PROSITE" id="PS50235"/>
    </source>
</evidence>
<dbReference type="SUPFAM" id="SSF54001">
    <property type="entry name" value="Cysteine proteinases"/>
    <property type="match status" value="1"/>
</dbReference>
<dbReference type="PROSITE" id="PS50235">
    <property type="entry name" value="USP_3"/>
    <property type="match status" value="1"/>
</dbReference>
<dbReference type="SUPFAM" id="SSF53098">
    <property type="entry name" value="Ribonuclease H-like"/>
    <property type="match status" value="1"/>
</dbReference>
<dbReference type="Gene3D" id="3.90.70.10">
    <property type="entry name" value="Cysteine proteinases"/>
    <property type="match status" value="1"/>
</dbReference>
<dbReference type="InterPro" id="IPR013520">
    <property type="entry name" value="Ribonucl_H"/>
</dbReference>
<dbReference type="Gene3D" id="2.130.10.10">
    <property type="entry name" value="YVTN repeat-like/Quinoprotein amine dehydrogenase"/>
    <property type="match status" value="1"/>
</dbReference>
<dbReference type="Proteomes" id="UP000218231">
    <property type="component" value="Unassembled WGS sequence"/>
</dbReference>
<dbReference type="STRING" id="2018661.A0A2A2JZC0"/>
<dbReference type="EMBL" id="LIAE01010006">
    <property type="protein sequence ID" value="PAV67041.1"/>
    <property type="molecule type" value="Genomic_DNA"/>
</dbReference>
<dbReference type="InterPro" id="IPR048841">
    <property type="entry name" value="PAN2_N"/>
</dbReference>
<dbReference type="InterPro" id="IPR028881">
    <property type="entry name" value="PAN2_UCH_dom"/>
</dbReference>
<sequence>MDQANVLDQNEWVPPSIGPYSFLSHFPINPISPEIYGSVTTLAFDPFVELLWCGTQNGHIFSFLPTTAERYTCFAGAIPDMRNPMGAEIRALLPTENVVLSLTPTMLKANLRQGTNAFTFCSPHATSLSCMQRLENTNLVVLGGEQQKLLEFDVEKRKEIRMTLLKQKDAMALRSNVSNLFSADSEGNITMRSSTTLEAIKTISAHGGPITDFDVHGNKIITCGCSMRQNSIHGDPYVKVYDIRTFKALPPVPFTFAPLFTRFMPTFCDSRIVIVSQLGQVQITDLNDGKVGVPTLIEAGGLNINAFAFSSSKKLLAFGTELGSLSMYAEGDNPMVNEASWPIEFADPPTPPPQSFPIDDTTTPLASIPLPFPTSDTLLSDWPPEMCVNIYRRLKPMGKHASVKTRQFVCYAPNPRMGTPYQYFNVVPYFLDYEEARESAATPVEENETLTVPPFYRKLNIRKSKHLATNCVSDLLKLNKSRHVVLENITLSSAVVNPIARIFYHICPIRNEILCHLCEDEYCITCQMNFLFRMLSDMPKSAATSSRNLMRSLVISKCPNLEEPSPRTSFAIFDHVLAKLFEDIKDEESLNKIKNLLNIEQTVNSRCIRCGTVETRNETRFMVKLNYPPAAEHFTLCTLIEKALHLRDQKEDECNECKTKTRKEEIRKVNKLPEVLIVDTNASSPNFLQFWKDQLGMSERSSNMKSAPSGEESCLDSIGKPERPCRYGNDCRNRPHCKYSHGISDWEAECAHWLRDTGGNWRHFIPANFLAKVSNGMSILYCNSEEAKNDADFVQFDLIGILVTCGSGVSPDESWTNSVIILRDSQSDDEKSPWTLINEILVTRIHTDEALRMDYRCKLPLGLIYSKKSSNVLQVEEKRINIPASVFLTDSNLTGNDDVAKDRRLLALPEKTDLVGIDAEFISICTDKKKSVGRVSCVDSSGNKVLIDDYIVTCDGDVVDDYLTRYSGIMEDDLNPDKSTKHLTTLKRVYLKILHLVEKGVVFVGHALNNDFSVLNIHVRTFF</sequence>
<dbReference type="GO" id="GO:0000932">
    <property type="term" value="C:P-body"/>
    <property type="evidence" value="ECO:0007669"/>
    <property type="project" value="TreeGrafter"/>
</dbReference>
<dbReference type="PANTHER" id="PTHR15728">
    <property type="entry name" value="DEADENYLATION COMPLEX CATALYTIC SUBUNIT PAN2"/>
    <property type="match status" value="1"/>
</dbReference>
<name>A0A2A2JZC0_9BILA</name>
<dbReference type="InterPro" id="IPR028889">
    <property type="entry name" value="USP"/>
</dbReference>
<dbReference type="OrthoDB" id="16516at2759"/>